<dbReference type="SUPFAM" id="SSF54211">
    <property type="entry name" value="Ribosomal protein S5 domain 2-like"/>
    <property type="match status" value="1"/>
</dbReference>
<evidence type="ECO:0000256" key="5">
    <source>
        <dbReference type="ARBA" id="ARBA00022801"/>
    </source>
</evidence>
<keyword evidence="6 7" id="KW-0694">RNA-binding</keyword>
<comment type="similarity">
    <text evidence="7">Belongs to the RnpA family.</text>
</comment>
<keyword evidence="4 7" id="KW-0255">Endonuclease</keyword>
<evidence type="ECO:0000256" key="7">
    <source>
        <dbReference type="HAMAP-Rule" id="MF_00227"/>
    </source>
</evidence>
<evidence type="ECO:0000256" key="4">
    <source>
        <dbReference type="ARBA" id="ARBA00022759"/>
    </source>
</evidence>
<dbReference type="GO" id="GO:0000049">
    <property type="term" value="F:tRNA binding"/>
    <property type="evidence" value="ECO:0007669"/>
    <property type="project" value="UniProtKB-UniRule"/>
</dbReference>
<name>A0A0G1A7N5_9BACT</name>
<dbReference type="PROSITE" id="PS00648">
    <property type="entry name" value="RIBONUCLEASE_P"/>
    <property type="match status" value="1"/>
</dbReference>
<dbReference type="PATRIC" id="fig|1619039.3.peg.437"/>
<dbReference type="Proteomes" id="UP000034837">
    <property type="component" value="Unassembled WGS sequence"/>
</dbReference>
<dbReference type="Pfam" id="PF00825">
    <property type="entry name" value="Ribonuclease_P"/>
    <property type="match status" value="1"/>
</dbReference>
<comment type="caution">
    <text evidence="9">The sequence shown here is derived from an EMBL/GenBank/DDBJ whole genome shotgun (WGS) entry which is preliminary data.</text>
</comment>
<dbReference type="AlphaFoldDB" id="A0A0G1A7N5"/>
<dbReference type="PANTHER" id="PTHR33992">
    <property type="entry name" value="RIBONUCLEASE P PROTEIN COMPONENT"/>
    <property type="match status" value="1"/>
</dbReference>
<comment type="subunit">
    <text evidence="7">Consists of a catalytic RNA component (M1 or rnpB) and a protein subunit.</text>
</comment>
<dbReference type="HAMAP" id="MF_00227">
    <property type="entry name" value="RNase_P"/>
    <property type="match status" value="1"/>
</dbReference>
<keyword evidence="3 7" id="KW-0540">Nuclease</keyword>
<sequence length="116" mass="13443">MLKPQNRLKADRDFKKVLKIGRFFNSKELRIKAANNDLTESRFGFVIGTAIDKRAVVRNRIKRQAREAVRLLFKEDLIVPSLDVVILLGRGLKDLPFTEIQKKIMEGLQKLRVIKV</sequence>
<dbReference type="GO" id="GO:0030677">
    <property type="term" value="C:ribonuclease P complex"/>
    <property type="evidence" value="ECO:0007669"/>
    <property type="project" value="TreeGrafter"/>
</dbReference>
<dbReference type="GO" id="GO:0042781">
    <property type="term" value="F:3'-tRNA processing endoribonuclease activity"/>
    <property type="evidence" value="ECO:0007669"/>
    <property type="project" value="TreeGrafter"/>
</dbReference>
<keyword evidence="2 7" id="KW-0819">tRNA processing</keyword>
<dbReference type="PANTHER" id="PTHR33992:SF1">
    <property type="entry name" value="RIBONUCLEASE P PROTEIN COMPONENT"/>
    <property type="match status" value="1"/>
</dbReference>
<dbReference type="InterPro" id="IPR000100">
    <property type="entry name" value="RNase_P"/>
</dbReference>
<evidence type="ECO:0000256" key="1">
    <source>
        <dbReference type="ARBA" id="ARBA00002663"/>
    </source>
</evidence>
<gene>
    <name evidence="7" type="primary">rnpA</name>
    <name evidence="9" type="ORF">UV20_C0003G0017</name>
</gene>
<dbReference type="InterPro" id="IPR020539">
    <property type="entry name" value="RNase_P_CS"/>
</dbReference>
<dbReference type="GO" id="GO:0004526">
    <property type="term" value="F:ribonuclease P activity"/>
    <property type="evidence" value="ECO:0007669"/>
    <property type="project" value="UniProtKB-UniRule"/>
</dbReference>
<dbReference type="InterPro" id="IPR014721">
    <property type="entry name" value="Ribsml_uS5_D2-typ_fold_subgr"/>
</dbReference>
<evidence type="ECO:0000256" key="8">
    <source>
        <dbReference type="NCBIfam" id="TIGR00188"/>
    </source>
</evidence>
<dbReference type="Gene3D" id="3.30.230.10">
    <property type="match status" value="1"/>
</dbReference>
<evidence type="ECO:0000256" key="2">
    <source>
        <dbReference type="ARBA" id="ARBA00022694"/>
    </source>
</evidence>
<dbReference type="NCBIfam" id="TIGR00188">
    <property type="entry name" value="rnpA"/>
    <property type="match status" value="1"/>
</dbReference>
<organism evidence="9 10">
    <name type="scientific">Candidatus Magasanikbacteria bacterium GW2011_GWA2_42_32</name>
    <dbReference type="NCBI Taxonomy" id="1619039"/>
    <lineage>
        <taxon>Bacteria</taxon>
        <taxon>Candidatus Magasanikiibacteriota</taxon>
    </lineage>
</organism>
<dbReference type="EMBL" id="LCDO01000003">
    <property type="protein sequence ID" value="KKS57077.1"/>
    <property type="molecule type" value="Genomic_DNA"/>
</dbReference>
<protein>
    <recommendedName>
        <fullName evidence="7 8">Ribonuclease P protein component</fullName>
        <shortName evidence="7">RNase P protein</shortName>
        <shortName evidence="7">RNaseP protein</shortName>
        <ecNumber evidence="7 8">3.1.26.5</ecNumber>
    </recommendedName>
    <alternativeName>
        <fullName evidence="7">Protein C5</fullName>
    </alternativeName>
</protein>
<comment type="catalytic activity">
    <reaction evidence="7">
        <text>Endonucleolytic cleavage of RNA, removing 5'-extranucleotides from tRNA precursor.</text>
        <dbReference type="EC" id="3.1.26.5"/>
    </reaction>
</comment>
<evidence type="ECO:0000313" key="9">
    <source>
        <dbReference type="EMBL" id="KKS57077.1"/>
    </source>
</evidence>
<reference evidence="9 10" key="1">
    <citation type="journal article" date="2015" name="Nature">
        <title>rRNA introns, odd ribosomes, and small enigmatic genomes across a large radiation of phyla.</title>
        <authorList>
            <person name="Brown C.T."/>
            <person name="Hug L.A."/>
            <person name="Thomas B.C."/>
            <person name="Sharon I."/>
            <person name="Castelle C.J."/>
            <person name="Singh A."/>
            <person name="Wilkins M.J."/>
            <person name="Williams K.H."/>
            <person name="Banfield J.F."/>
        </authorList>
    </citation>
    <scope>NUCLEOTIDE SEQUENCE [LARGE SCALE GENOMIC DNA]</scope>
</reference>
<proteinExistence type="inferred from homology"/>
<evidence type="ECO:0000313" key="10">
    <source>
        <dbReference type="Proteomes" id="UP000034837"/>
    </source>
</evidence>
<evidence type="ECO:0000256" key="3">
    <source>
        <dbReference type="ARBA" id="ARBA00022722"/>
    </source>
</evidence>
<evidence type="ECO:0000256" key="6">
    <source>
        <dbReference type="ARBA" id="ARBA00022884"/>
    </source>
</evidence>
<comment type="function">
    <text evidence="1 7">RNaseP catalyzes the removal of the 5'-leader sequence from pre-tRNA to produce the mature 5'-terminus. It can also cleave other RNA substrates such as 4.5S RNA. The protein component plays an auxiliary but essential role in vivo by binding to the 5'-leader sequence and broadening the substrate specificity of the ribozyme.</text>
</comment>
<dbReference type="InterPro" id="IPR020568">
    <property type="entry name" value="Ribosomal_Su5_D2-typ_SF"/>
</dbReference>
<accession>A0A0G1A7N5</accession>
<dbReference type="GO" id="GO:0001682">
    <property type="term" value="P:tRNA 5'-leader removal"/>
    <property type="evidence" value="ECO:0007669"/>
    <property type="project" value="UniProtKB-UniRule"/>
</dbReference>
<keyword evidence="5 7" id="KW-0378">Hydrolase</keyword>
<dbReference type="EC" id="3.1.26.5" evidence="7 8"/>